<proteinExistence type="predicted"/>
<protein>
    <submittedName>
        <fullName evidence="2">Phosphoserine phosphatase</fullName>
    </submittedName>
</protein>
<comment type="caution">
    <text evidence="2">The sequence shown here is derived from an EMBL/GenBank/DDBJ whole genome shotgun (WGS) entry which is preliminary data.</text>
</comment>
<dbReference type="SUPFAM" id="SSF81606">
    <property type="entry name" value="PP2C-like"/>
    <property type="match status" value="1"/>
</dbReference>
<dbReference type="OrthoDB" id="1090916at2"/>
<dbReference type="InterPro" id="IPR039248">
    <property type="entry name" value="Ptase_RsbX"/>
</dbReference>
<feature type="domain" description="PPM-type phosphatase" evidence="1">
    <location>
        <begin position="9"/>
        <end position="199"/>
    </location>
</feature>
<name>A0A2S7MVQ7_9BACI</name>
<dbReference type="Pfam" id="PF07228">
    <property type="entry name" value="SpoIIE"/>
    <property type="match status" value="1"/>
</dbReference>
<organism evidence="2 3">
    <name type="scientific">Pradoshia eiseniae</name>
    <dbReference type="NCBI Taxonomy" id="2064768"/>
    <lineage>
        <taxon>Bacteria</taxon>
        <taxon>Bacillati</taxon>
        <taxon>Bacillota</taxon>
        <taxon>Bacilli</taxon>
        <taxon>Bacillales</taxon>
        <taxon>Bacillaceae</taxon>
        <taxon>Pradoshia</taxon>
    </lineage>
</organism>
<gene>
    <name evidence="2" type="ORF">CYL18_17780</name>
</gene>
<keyword evidence="3" id="KW-1185">Reference proteome</keyword>
<dbReference type="PANTHER" id="PTHR35801">
    <property type="entry name" value="PHOSPHOSERINE PHOSPHATASE RSBX"/>
    <property type="match status" value="1"/>
</dbReference>
<dbReference type="InterPro" id="IPR001932">
    <property type="entry name" value="PPM-type_phosphatase-like_dom"/>
</dbReference>
<dbReference type="Proteomes" id="UP000239663">
    <property type="component" value="Unassembled WGS sequence"/>
</dbReference>
<evidence type="ECO:0000313" key="3">
    <source>
        <dbReference type="Proteomes" id="UP000239663"/>
    </source>
</evidence>
<reference evidence="2 3" key="1">
    <citation type="submission" date="2017-12" db="EMBL/GenBank/DDBJ databases">
        <title>Taxonomic description and draft genome of Pradoshia cofamensis Gen. nov., sp. nov., a thermotolerant bacillale isolated from anterior gut of earthworm Eisenia fetida.</title>
        <authorList>
            <person name="Saha T."/>
            <person name="Chakraborty R."/>
        </authorList>
    </citation>
    <scope>NUCLEOTIDE SEQUENCE [LARGE SCALE GENOMIC DNA]</scope>
    <source>
        <strain evidence="2 3">EAG3</strain>
    </source>
</reference>
<dbReference type="InterPro" id="IPR036457">
    <property type="entry name" value="PPM-type-like_dom_sf"/>
</dbReference>
<accession>A0A2S7MVQ7</accession>
<dbReference type="EMBL" id="PKOZ01000020">
    <property type="protein sequence ID" value="PQD93846.1"/>
    <property type="molecule type" value="Genomic_DNA"/>
</dbReference>
<evidence type="ECO:0000313" key="2">
    <source>
        <dbReference type="EMBL" id="PQD93846.1"/>
    </source>
</evidence>
<dbReference type="AlphaFoldDB" id="A0A2S7MVQ7"/>
<dbReference type="RefSeq" id="WP_104850829.1">
    <property type="nucleotide sequence ID" value="NZ_PKOZ01000020.1"/>
</dbReference>
<dbReference type="SMART" id="SM00331">
    <property type="entry name" value="PP2C_SIG"/>
    <property type="match status" value="1"/>
</dbReference>
<evidence type="ECO:0000259" key="1">
    <source>
        <dbReference type="SMART" id="SM00331"/>
    </source>
</evidence>
<dbReference type="Gene3D" id="3.60.40.10">
    <property type="entry name" value="PPM-type phosphatase domain"/>
    <property type="match status" value="1"/>
</dbReference>
<sequence length="201" mass="22623">MKHEVLRDRKVEAIAAQSSKDGKALCGDDYFFLATDDYFVCVLADGLGSGEFAHESSRAVTNVVRESHGKDVDSLMELCNRVLLQKRGAAVAIFKVYFNEQRFHYSCVGNIRFYLYPPNGKLVYPLPVTGYMSGRKQRFHTQEFSYVPNSRFLIHSDGFEMRGTKDFFGLSSSLEVSANQLEHTNSAASDDITFIFGSLLE</sequence>
<dbReference type="PANTHER" id="PTHR35801:SF1">
    <property type="entry name" value="PHOSPHOSERINE PHOSPHATASE RSBX"/>
    <property type="match status" value="1"/>
</dbReference>